<proteinExistence type="predicted"/>
<reference evidence="3" key="1">
    <citation type="journal article" date="2022" name="Int. J. Mol. Sci.">
        <title>Draft Genome of Tanacetum Coccineum: Genomic Comparison of Closely Related Tanacetum-Family Plants.</title>
        <authorList>
            <person name="Yamashiro T."/>
            <person name="Shiraishi A."/>
            <person name="Nakayama K."/>
            <person name="Satake H."/>
        </authorList>
    </citation>
    <scope>NUCLEOTIDE SEQUENCE</scope>
</reference>
<comment type="caution">
    <text evidence="3">The sequence shown here is derived from an EMBL/GenBank/DDBJ whole genome shotgun (WGS) entry which is preliminary data.</text>
</comment>
<evidence type="ECO:0008006" key="5">
    <source>
        <dbReference type="Google" id="ProtNLM"/>
    </source>
</evidence>
<protein>
    <recommendedName>
        <fullName evidence="5">Integrase, catalytic region, zinc finger, CCHC-type, peptidase aspartic, catalytic</fullName>
    </recommendedName>
</protein>
<name>A0ABQ5FGR2_9ASTR</name>
<feature type="region of interest" description="Disordered" evidence="2">
    <location>
        <begin position="249"/>
        <end position="271"/>
    </location>
</feature>
<evidence type="ECO:0000313" key="4">
    <source>
        <dbReference type="Proteomes" id="UP001151760"/>
    </source>
</evidence>
<dbReference type="Proteomes" id="UP001151760">
    <property type="component" value="Unassembled WGS sequence"/>
</dbReference>
<organism evidence="3 4">
    <name type="scientific">Tanacetum coccineum</name>
    <dbReference type="NCBI Taxonomy" id="301880"/>
    <lineage>
        <taxon>Eukaryota</taxon>
        <taxon>Viridiplantae</taxon>
        <taxon>Streptophyta</taxon>
        <taxon>Embryophyta</taxon>
        <taxon>Tracheophyta</taxon>
        <taxon>Spermatophyta</taxon>
        <taxon>Magnoliopsida</taxon>
        <taxon>eudicotyledons</taxon>
        <taxon>Gunneridae</taxon>
        <taxon>Pentapetalae</taxon>
        <taxon>asterids</taxon>
        <taxon>campanulids</taxon>
        <taxon>Asterales</taxon>
        <taxon>Asteraceae</taxon>
        <taxon>Asteroideae</taxon>
        <taxon>Anthemideae</taxon>
        <taxon>Anthemidinae</taxon>
        <taxon>Tanacetum</taxon>
    </lineage>
</organism>
<reference evidence="3" key="2">
    <citation type="submission" date="2022-01" db="EMBL/GenBank/DDBJ databases">
        <authorList>
            <person name="Yamashiro T."/>
            <person name="Shiraishi A."/>
            <person name="Satake H."/>
            <person name="Nakayama K."/>
        </authorList>
    </citation>
    <scope>NUCLEOTIDE SEQUENCE</scope>
</reference>
<sequence>MSSVTSLDAPAFESVFEIGHLKEQLQGRGNTIREMKAKISRFKKKHSKADLILDFKALHSQNKDLNAKVNALQDLNERFRVENKKVKQHYKELYDSIKLTRAKTIEKTTSLLTEIETLKAQIKGKMKCVTMLDPMKPKVLAPGMYVIDVEPIPPQNRNNKEVHLEYLKYLKESVGTLREIVEEARVEKPLDSSLAYACLYTKHSQELLEYVIGTYPKDFNKRYRKIAILPLNRKKRVTFIEPVKYATAASGSKPTSNTKKDKTLPAKSDMKKVEAHFRNNKSSVKQKNRVDSSISFRGCSKHMTGDRSQLRNFVKKFIGTVRFRNDHFGAIMGYGDYFQMEECHFLLTDQVDWVNPEGHRVMPDVSKPLPLGGPPGSKERRSALSISKLKAINYPDFRLEELVTSLWIKSEREYDISAAHVRSHMRILSVVSLKTISRYGYTYLKEIVLRRADYKEYKI</sequence>
<evidence type="ECO:0000256" key="2">
    <source>
        <dbReference type="SAM" id="MobiDB-lite"/>
    </source>
</evidence>
<accession>A0ABQ5FGR2</accession>
<keyword evidence="4" id="KW-1185">Reference proteome</keyword>
<dbReference type="EMBL" id="BQNB010017379">
    <property type="protein sequence ID" value="GJT62462.1"/>
    <property type="molecule type" value="Genomic_DNA"/>
</dbReference>
<feature type="compositionally biased region" description="Basic and acidic residues" evidence="2">
    <location>
        <begin position="258"/>
        <end position="271"/>
    </location>
</feature>
<evidence type="ECO:0000313" key="3">
    <source>
        <dbReference type="EMBL" id="GJT62462.1"/>
    </source>
</evidence>
<keyword evidence="1" id="KW-0175">Coiled coil</keyword>
<evidence type="ECO:0000256" key="1">
    <source>
        <dbReference type="SAM" id="Coils"/>
    </source>
</evidence>
<feature type="coiled-coil region" evidence="1">
    <location>
        <begin position="55"/>
        <end position="92"/>
    </location>
</feature>
<gene>
    <name evidence="3" type="ORF">Tco_1005995</name>
</gene>